<feature type="transmembrane region" description="Helical" evidence="1">
    <location>
        <begin position="151"/>
        <end position="174"/>
    </location>
</feature>
<evidence type="ECO:0000313" key="2">
    <source>
        <dbReference type="EMBL" id="GGF10228.1"/>
    </source>
</evidence>
<feature type="transmembrane region" description="Helical" evidence="1">
    <location>
        <begin position="368"/>
        <end position="386"/>
    </location>
</feature>
<organism evidence="2 3">
    <name type="scientific">Hymenobacter cavernae</name>
    <dbReference type="NCBI Taxonomy" id="2044852"/>
    <lineage>
        <taxon>Bacteria</taxon>
        <taxon>Pseudomonadati</taxon>
        <taxon>Bacteroidota</taxon>
        <taxon>Cytophagia</taxon>
        <taxon>Cytophagales</taxon>
        <taxon>Hymenobacteraceae</taxon>
        <taxon>Hymenobacter</taxon>
    </lineage>
</organism>
<keyword evidence="1" id="KW-0472">Membrane</keyword>
<dbReference type="PROSITE" id="PS51257">
    <property type="entry name" value="PROKAR_LIPOPROTEIN"/>
    <property type="match status" value="1"/>
</dbReference>
<dbReference type="Proteomes" id="UP000632273">
    <property type="component" value="Unassembled WGS sequence"/>
</dbReference>
<protein>
    <recommendedName>
        <fullName evidence="4">Glycosyltransferase RgtA/B/C/D-like domain-containing protein</fullName>
    </recommendedName>
</protein>
<feature type="transmembrane region" description="Helical" evidence="1">
    <location>
        <begin position="68"/>
        <end position="90"/>
    </location>
</feature>
<reference evidence="3" key="1">
    <citation type="journal article" date="2019" name="Int. J. Syst. Evol. Microbiol.">
        <title>The Global Catalogue of Microorganisms (GCM) 10K type strain sequencing project: providing services to taxonomists for standard genome sequencing and annotation.</title>
        <authorList>
            <consortium name="The Broad Institute Genomics Platform"/>
            <consortium name="The Broad Institute Genome Sequencing Center for Infectious Disease"/>
            <person name="Wu L."/>
            <person name="Ma J."/>
        </authorList>
    </citation>
    <scope>NUCLEOTIDE SEQUENCE [LARGE SCALE GENOMIC DNA]</scope>
    <source>
        <strain evidence="3">CGMCC 1.15197</strain>
    </source>
</reference>
<name>A0ABQ1U4A6_9BACT</name>
<accession>A0ABQ1U4A6</accession>
<dbReference type="EMBL" id="BMHT01000003">
    <property type="protein sequence ID" value="GGF10228.1"/>
    <property type="molecule type" value="Genomic_DNA"/>
</dbReference>
<sequence>MFRVLVLPGLLLLATGLGLGCYYETNDDLAITQLLCGASAAAPVTDLHLYFHGLARVLATLYQVAPMWPWYGLLLYGLLYVATVSAFTILDKLLHERVPAAGLNLGLVVFFTLTWLEHSLWFNYVRVPILLSGMGLLLAAQHARRKQVVGLGLLMAALAWAVRPSAAALGLLAAAPGAWWLGGKPALRVLAAASATIVLASLGLLLTSSPEAAAYRTLDVLKSNRNDYQLYRTAPHTAVDSLGLQAVDHWLLGDSVLVNDALFQRAAQFDVGYFLQREAFGKLCTTLSLLTRDYFPLLLGQLALFWLVRRRPGQRLFWLVQLAYGLLVLGLGVWLKLPPRLGLPLMNLWLLSNLAYVLTTPFLKVPPYGWRMLGLGVVLLLALYSYKTLHRVQILRREQAAHEAYLGEVQRFAAGRLIVTANLEVAYKSLSPFKVYNVSRRPTLSLTGWPTLDPSNAVLRQQLTGTRDLPLALQCLASQPDVVWLLTPPMARFLTSYLAATTSAANLSWRLQVGEPLSADTLLPRPYQIDVEPMK</sequence>
<gene>
    <name evidence="2" type="ORF">GCM10011383_21760</name>
</gene>
<keyword evidence="3" id="KW-1185">Reference proteome</keyword>
<feature type="transmembrane region" description="Helical" evidence="1">
    <location>
        <begin position="316"/>
        <end position="335"/>
    </location>
</feature>
<keyword evidence="1" id="KW-0812">Transmembrane</keyword>
<evidence type="ECO:0000313" key="3">
    <source>
        <dbReference type="Proteomes" id="UP000632273"/>
    </source>
</evidence>
<comment type="caution">
    <text evidence="2">The sequence shown here is derived from an EMBL/GenBank/DDBJ whole genome shotgun (WGS) entry which is preliminary data.</text>
</comment>
<feature type="transmembrane region" description="Helical" evidence="1">
    <location>
        <begin position="186"/>
        <end position="206"/>
    </location>
</feature>
<keyword evidence="1" id="KW-1133">Transmembrane helix</keyword>
<evidence type="ECO:0000256" key="1">
    <source>
        <dbReference type="SAM" id="Phobius"/>
    </source>
</evidence>
<proteinExistence type="predicted"/>
<evidence type="ECO:0008006" key="4">
    <source>
        <dbReference type="Google" id="ProtNLM"/>
    </source>
</evidence>
<feature type="transmembrane region" description="Helical" evidence="1">
    <location>
        <begin position="97"/>
        <end position="115"/>
    </location>
</feature>